<evidence type="ECO:0000313" key="1">
    <source>
        <dbReference type="EMBL" id="KKN10617.1"/>
    </source>
</evidence>
<dbReference type="EMBL" id="LAZR01004229">
    <property type="protein sequence ID" value="KKN10617.1"/>
    <property type="molecule type" value="Genomic_DNA"/>
</dbReference>
<gene>
    <name evidence="1" type="ORF">LCGC14_1034830</name>
</gene>
<name>A0A0F9NF55_9ZZZZ</name>
<accession>A0A0F9NF55</accession>
<organism evidence="1">
    <name type="scientific">marine sediment metagenome</name>
    <dbReference type="NCBI Taxonomy" id="412755"/>
    <lineage>
        <taxon>unclassified sequences</taxon>
        <taxon>metagenomes</taxon>
        <taxon>ecological metagenomes</taxon>
    </lineage>
</organism>
<reference evidence="1" key="1">
    <citation type="journal article" date="2015" name="Nature">
        <title>Complex archaea that bridge the gap between prokaryotes and eukaryotes.</title>
        <authorList>
            <person name="Spang A."/>
            <person name="Saw J.H."/>
            <person name="Jorgensen S.L."/>
            <person name="Zaremba-Niedzwiedzka K."/>
            <person name="Martijn J."/>
            <person name="Lind A.E."/>
            <person name="van Eijk R."/>
            <person name="Schleper C."/>
            <person name="Guy L."/>
            <person name="Ettema T.J."/>
        </authorList>
    </citation>
    <scope>NUCLEOTIDE SEQUENCE</scope>
</reference>
<protein>
    <submittedName>
        <fullName evidence="1">Uncharacterized protein</fullName>
    </submittedName>
</protein>
<comment type="caution">
    <text evidence="1">The sequence shown here is derived from an EMBL/GenBank/DDBJ whole genome shotgun (WGS) entry which is preliminary data.</text>
</comment>
<sequence>MQCKKCGSEIEYAVVVSDEYIEAMTNEHHEENAFCVVPRCPDCGVKVTEELVGIEQNLKTG</sequence>
<dbReference type="AlphaFoldDB" id="A0A0F9NF55"/>
<proteinExistence type="predicted"/>